<accession>A0A6L3RYP0</accession>
<sequence length="79" mass="9328">MTNLVKYNTIFMETFEVPEEMLADYKYQDTPSWDSVGHMTMIAALEETFDIMMDTEDIIDFTSWQKGKEILQKYDVEIA</sequence>
<gene>
    <name evidence="1" type="ORF">HRR37_10430</name>
</gene>
<organism evidence="1 2">
    <name type="scientific">Cronobacter sakazakii</name>
    <name type="common">Enterobacter sakazakii</name>
    <dbReference type="NCBI Taxonomy" id="28141"/>
    <lineage>
        <taxon>Bacteria</taxon>
        <taxon>Pseudomonadati</taxon>
        <taxon>Pseudomonadota</taxon>
        <taxon>Gammaproteobacteria</taxon>
        <taxon>Enterobacterales</taxon>
        <taxon>Enterobacteriaceae</taxon>
        <taxon>Cronobacter</taxon>
    </lineage>
</organism>
<evidence type="ECO:0000313" key="1">
    <source>
        <dbReference type="EMBL" id="NYV42772.1"/>
    </source>
</evidence>
<name>A0A6L3RYP0_CROSK</name>
<dbReference type="RefSeq" id="WP_032988410.1">
    <property type="nucleotide sequence ID" value="NZ_CP045778.1"/>
</dbReference>
<dbReference type="Gene3D" id="1.10.1200.10">
    <property type="entry name" value="ACP-like"/>
    <property type="match status" value="1"/>
</dbReference>
<evidence type="ECO:0000313" key="2">
    <source>
        <dbReference type="Proteomes" id="UP000548673"/>
    </source>
</evidence>
<proteinExistence type="predicted"/>
<protein>
    <submittedName>
        <fullName evidence="1">Acyl carrier protein</fullName>
    </submittedName>
</protein>
<dbReference type="AlphaFoldDB" id="A0A6L3RYP0"/>
<reference evidence="1 2" key="1">
    <citation type="submission" date="2020-05" db="EMBL/GenBank/DDBJ databases">
        <title>The draft genome of Cronobacter sakazakii strain 145005.</title>
        <authorList>
            <person name="Yang J."/>
            <person name="Liu L."/>
            <person name="Feng Y."/>
            <person name="Zong Z."/>
        </authorList>
    </citation>
    <scope>NUCLEOTIDE SEQUENCE [LARGE SCALE GENOMIC DNA]</scope>
    <source>
        <strain evidence="1 2">145005</strain>
    </source>
</reference>
<dbReference type="EMBL" id="JABTXY010000024">
    <property type="protein sequence ID" value="NYV42772.1"/>
    <property type="molecule type" value="Genomic_DNA"/>
</dbReference>
<comment type="caution">
    <text evidence="1">The sequence shown here is derived from an EMBL/GenBank/DDBJ whole genome shotgun (WGS) entry which is preliminary data.</text>
</comment>
<dbReference type="InterPro" id="IPR036736">
    <property type="entry name" value="ACP-like_sf"/>
</dbReference>
<dbReference type="Proteomes" id="UP000548673">
    <property type="component" value="Unassembled WGS sequence"/>
</dbReference>
<dbReference type="SUPFAM" id="SSF47336">
    <property type="entry name" value="ACP-like"/>
    <property type="match status" value="1"/>
</dbReference>